<gene>
    <name evidence="3" type="ORF">P1J78_01320</name>
</gene>
<proteinExistence type="predicted"/>
<sequence>MRRPALRRALGAAALGLAVMAQPAAAASGFTPIGIETENAGRPGERVTRFTVTPGAVDHLLKGRDFLQDGALAKHYWDNALQKGREEAEAAAMEGWAWLNFGIGGTAAVGTLAEHGAKIAALGNTNTALTNLGGILAALQVLMDLHNLDNKAAGINAYKGIVGFAIGRFGTAAMQLGSVTFIMVDWSLNTVATQVWDDHTKMWERAYRNYYAVMDDVYAASTGDDDASLSARASAILNRKEAGRSKDDWLTLVSYYYRRYGDSPVVFKNRLDNDIYLYAKRAWTSQRFQEELRYDTGADTWTFGGGTSATIDLDTDLSNDLRAKIERRFRHELKAMLARDIFPLIARATTEKALRDEVAWLNAELRPELNAPLFIYVTTEGLEEPGRLALVKGDGSAWYGNIAPGESKRTGMTKIAFIRNGFPDTIRLHHADGVETETFTFDESDTATVHFVVEKDAEDEATPDEAGDVAEEDTPPPEGGHWVLVESFGKVREDIDNHECYDTSGSMSDGSGHFANVKPRCGEAWDPISADVTWTPPPAVLVPDQTYPMSLSLQADFSARWGGSGASLSMDVAHVECGYGTGASRRINEDDVKAAWNSDFSAAWSGEMTAPAKGYGEETDDGAIRFQIKADLNPVGCYRYIYEWKE</sequence>
<accession>A0AAE3NN71</accession>
<comment type="caution">
    <text evidence="3">The sequence shown here is derived from an EMBL/GenBank/DDBJ whole genome shotgun (WGS) entry which is preliminary data.</text>
</comment>
<evidence type="ECO:0000256" key="2">
    <source>
        <dbReference type="SAM" id="SignalP"/>
    </source>
</evidence>
<keyword evidence="4" id="KW-1185">Reference proteome</keyword>
<organism evidence="3 4">
    <name type="scientific">Psychromarinibacter sediminicola</name>
    <dbReference type="NCBI Taxonomy" id="3033385"/>
    <lineage>
        <taxon>Bacteria</taxon>
        <taxon>Pseudomonadati</taxon>
        <taxon>Pseudomonadota</taxon>
        <taxon>Alphaproteobacteria</taxon>
        <taxon>Rhodobacterales</taxon>
        <taxon>Paracoccaceae</taxon>
        <taxon>Psychromarinibacter</taxon>
    </lineage>
</organism>
<evidence type="ECO:0000313" key="4">
    <source>
        <dbReference type="Proteomes" id="UP001220964"/>
    </source>
</evidence>
<dbReference type="Proteomes" id="UP001220964">
    <property type="component" value="Unassembled WGS sequence"/>
</dbReference>
<evidence type="ECO:0000313" key="3">
    <source>
        <dbReference type="EMBL" id="MDF0599361.1"/>
    </source>
</evidence>
<evidence type="ECO:0000256" key="1">
    <source>
        <dbReference type="SAM" id="MobiDB-lite"/>
    </source>
</evidence>
<feature type="signal peptide" evidence="2">
    <location>
        <begin position="1"/>
        <end position="26"/>
    </location>
</feature>
<name>A0AAE3NN71_9RHOB</name>
<feature type="compositionally biased region" description="Acidic residues" evidence="1">
    <location>
        <begin position="457"/>
        <end position="475"/>
    </location>
</feature>
<feature type="region of interest" description="Disordered" evidence="1">
    <location>
        <begin position="457"/>
        <end position="479"/>
    </location>
</feature>
<feature type="chain" id="PRO_5042083467" evidence="2">
    <location>
        <begin position="27"/>
        <end position="646"/>
    </location>
</feature>
<dbReference type="AlphaFoldDB" id="A0AAE3NN71"/>
<keyword evidence="2" id="KW-0732">Signal</keyword>
<reference evidence="3" key="1">
    <citation type="submission" date="2023-03" db="EMBL/GenBank/DDBJ databases">
        <title>Multiphase analysis and comparison of six strains from genera Psychromarinibacter, Lutimaribacter, and Maritimibacter, including a novel species: Psychromarinibacter sediminicola sp. nov.</title>
        <authorList>
            <person name="Wang Y.-H."/>
            <person name="Ye M.-Q."/>
            <person name="Du Z.-J."/>
        </authorList>
    </citation>
    <scope>NUCLEOTIDE SEQUENCE</scope>
    <source>
        <strain evidence="3">C21-152</strain>
    </source>
</reference>
<protein>
    <submittedName>
        <fullName evidence="3">Uncharacterized protein</fullName>
    </submittedName>
</protein>
<dbReference type="RefSeq" id="WP_275565505.1">
    <property type="nucleotide sequence ID" value="NZ_JARGYC010000002.1"/>
</dbReference>
<dbReference type="EMBL" id="JARGYC010000002">
    <property type="protein sequence ID" value="MDF0599361.1"/>
    <property type="molecule type" value="Genomic_DNA"/>
</dbReference>